<organism evidence="1 2">
    <name type="scientific">Fusarium beomiforme</name>
    <dbReference type="NCBI Taxonomy" id="44412"/>
    <lineage>
        <taxon>Eukaryota</taxon>
        <taxon>Fungi</taxon>
        <taxon>Dikarya</taxon>
        <taxon>Ascomycota</taxon>
        <taxon>Pezizomycotina</taxon>
        <taxon>Sordariomycetes</taxon>
        <taxon>Hypocreomycetidae</taxon>
        <taxon>Hypocreales</taxon>
        <taxon>Nectriaceae</taxon>
        <taxon>Fusarium</taxon>
        <taxon>Fusarium burgessii species complex</taxon>
    </lineage>
</organism>
<dbReference type="AlphaFoldDB" id="A0A9P5AIH8"/>
<accession>A0A9P5AIH8</accession>
<dbReference type="Proteomes" id="UP000730481">
    <property type="component" value="Unassembled WGS sequence"/>
</dbReference>
<gene>
    <name evidence="1" type="ORF">FBEOM_7551</name>
</gene>
<reference evidence="1" key="2">
    <citation type="submission" date="2020-02" db="EMBL/GenBank/DDBJ databases">
        <title>Identification and distribution of gene clusters putatively required for synthesis of sphingolipid metabolism inhibitors in phylogenetically diverse species of the filamentous fungus Fusarium.</title>
        <authorList>
            <person name="Kim H.-S."/>
            <person name="Busman M."/>
            <person name="Brown D.W."/>
            <person name="Divon H."/>
            <person name="Uhlig S."/>
            <person name="Proctor R.H."/>
        </authorList>
    </citation>
    <scope>NUCLEOTIDE SEQUENCE</scope>
    <source>
        <strain evidence="1">NRRL 25174</strain>
    </source>
</reference>
<dbReference type="EMBL" id="PVQB02000340">
    <property type="protein sequence ID" value="KAF4338512.1"/>
    <property type="molecule type" value="Genomic_DNA"/>
</dbReference>
<evidence type="ECO:0000313" key="1">
    <source>
        <dbReference type="EMBL" id="KAF4338512.1"/>
    </source>
</evidence>
<comment type="caution">
    <text evidence="1">The sequence shown here is derived from an EMBL/GenBank/DDBJ whole genome shotgun (WGS) entry which is preliminary data.</text>
</comment>
<reference evidence="1" key="1">
    <citation type="journal article" date="2017" name="Mycologia">
        <title>Fusarium algeriense, sp. nov., a novel toxigenic crown rot pathogen of durum wheat from Algeria is nested in the Fusarium burgessii species complex.</title>
        <authorList>
            <person name="Laraba I."/>
            <person name="Keddad A."/>
            <person name="Boureghda H."/>
            <person name="Abdallah N."/>
            <person name="Vaughan M.M."/>
            <person name="Proctor R.H."/>
            <person name="Busman M."/>
            <person name="O'Donnell K."/>
        </authorList>
    </citation>
    <scope>NUCLEOTIDE SEQUENCE</scope>
    <source>
        <strain evidence="1">NRRL 25174</strain>
    </source>
</reference>
<evidence type="ECO:0000313" key="2">
    <source>
        <dbReference type="Proteomes" id="UP000730481"/>
    </source>
</evidence>
<name>A0A9P5AIH8_9HYPO</name>
<proteinExistence type="predicted"/>
<keyword evidence="2" id="KW-1185">Reference proteome</keyword>
<sequence>MVSLLDEQFDQRLYLPFLIRNPQEPPGLVSFTAAQYGTVEPMCDHRLGHLFTRVDSAGNHITGLYFNCIVDPESPEGLRCNNCIVSNPQT</sequence>
<protein>
    <submittedName>
        <fullName evidence="1">Uncharacterized protein</fullName>
    </submittedName>
</protein>